<feature type="region of interest" description="Disordered" evidence="1">
    <location>
        <begin position="58"/>
        <end position="138"/>
    </location>
</feature>
<organism evidence="2">
    <name type="scientific">freshwater metagenome</name>
    <dbReference type="NCBI Taxonomy" id="449393"/>
    <lineage>
        <taxon>unclassified sequences</taxon>
        <taxon>metagenomes</taxon>
        <taxon>ecological metagenomes</taxon>
    </lineage>
</organism>
<feature type="compositionally biased region" description="Basic and acidic residues" evidence="1">
    <location>
        <begin position="23"/>
        <end position="32"/>
    </location>
</feature>
<sequence length="138" mass="13096">MPHDPIADRPSPDARSAAPEPPRPGERRDRGLRTARRLTGGLVAGSAALVLGLSVLTAGSGAGSAGTAAAVTTTTQTTPGGGGSSTDGTSTAVDGSPTATTSTDSTATTSTDSTDADSTDSTAPTDPGASAPVTSGAS</sequence>
<protein>
    <submittedName>
        <fullName evidence="2">Unannotated protein</fullName>
    </submittedName>
</protein>
<accession>A0A6J7J8M4</accession>
<gene>
    <name evidence="2" type="ORF">UFOPK3564_02830</name>
</gene>
<feature type="compositionally biased region" description="Basic and acidic residues" evidence="1">
    <location>
        <begin position="1"/>
        <end position="12"/>
    </location>
</feature>
<reference evidence="2" key="1">
    <citation type="submission" date="2020-05" db="EMBL/GenBank/DDBJ databases">
        <authorList>
            <person name="Chiriac C."/>
            <person name="Salcher M."/>
            <person name="Ghai R."/>
            <person name="Kavagutti S V."/>
        </authorList>
    </citation>
    <scope>NUCLEOTIDE SEQUENCE</scope>
</reference>
<evidence type="ECO:0000256" key="1">
    <source>
        <dbReference type="SAM" id="MobiDB-lite"/>
    </source>
</evidence>
<feature type="compositionally biased region" description="Low complexity" evidence="1">
    <location>
        <begin position="58"/>
        <end position="78"/>
    </location>
</feature>
<name>A0A6J7J8M4_9ZZZZ</name>
<feature type="region of interest" description="Disordered" evidence="1">
    <location>
        <begin position="1"/>
        <end position="37"/>
    </location>
</feature>
<evidence type="ECO:0000313" key="2">
    <source>
        <dbReference type="EMBL" id="CAB4939037.1"/>
    </source>
</evidence>
<feature type="compositionally biased region" description="Low complexity" evidence="1">
    <location>
        <begin position="86"/>
        <end position="113"/>
    </location>
</feature>
<dbReference type="EMBL" id="CAFBMK010000225">
    <property type="protein sequence ID" value="CAB4939037.1"/>
    <property type="molecule type" value="Genomic_DNA"/>
</dbReference>
<proteinExistence type="predicted"/>
<dbReference type="AlphaFoldDB" id="A0A6J7J8M4"/>